<dbReference type="KEGG" id="vg:19526150"/>
<evidence type="ECO:0000313" key="2">
    <source>
        <dbReference type="Proteomes" id="UP000026900"/>
    </source>
</evidence>
<organism evidence="1 2">
    <name type="scientific">Bacillus phage Hakuna</name>
    <dbReference type="NCBI Taxonomy" id="1486659"/>
    <lineage>
        <taxon>Viruses</taxon>
        <taxon>Duplodnaviria</taxon>
        <taxon>Heunggongvirae</taxon>
        <taxon>Uroviricota</taxon>
        <taxon>Caudoviricetes</taxon>
        <taxon>Herelleviridae</taxon>
        <taxon>Bastillevirinae</taxon>
        <taxon>Wphvirus</taxon>
        <taxon>Wphvirus hakuna</taxon>
    </lineage>
</organism>
<evidence type="ECO:0000313" key="1">
    <source>
        <dbReference type="EMBL" id="AHZ10168.1"/>
    </source>
</evidence>
<dbReference type="EMBL" id="KJ489399">
    <property type="protein sequence ID" value="AHZ10168.1"/>
    <property type="molecule type" value="Genomic_DNA"/>
</dbReference>
<name>A0A024B2I4_9CAUD</name>
<dbReference type="RefSeq" id="YP_009036599.1">
    <property type="nucleotide sequence ID" value="NC_024213.1"/>
</dbReference>
<reference evidence="2" key="1">
    <citation type="submission" date="2014-09" db="EMBL/GenBank/DDBJ databases">
        <authorList>
            <person name="Sauder A.B."/>
            <person name="McKenzie Q.R."/>
            <person name="Temple L.M."/>
            <person name="Alexis B.K."/>
            <person name="Al-Atrache Z."/>
            <person name="Lewis L.O."/>
            <person name="Loesser-Casey K.E."/>
            <person name="Mitchell K.J."/>
        </authorList>
    </citation>
    <scope>NUCLEOTIDE SEQUENCE [LARGE SCALE GENOMIC DNA]</scope>
</reference>
<protein>
    <submittedName>
        <fullName evidence="1">Uncharacterized protein</fullName>
    </submittedName>
</protein>
<dbReference type="Proteomes" id="UP000026900">
    <property type="component" value="Segment"/>
</dbReference>
<accession>A0A024B2I4</accession>
<dbReference type="GeneID" id="19526150"/>
<keyword evidence="2" id="KW-1185">Reference proteome</keyword>
<sequence>MFSTYIVVILTKDGREIKDSVRLSSKDMGEYIEKRTNTFKGLLVSDYFALPLDTIAFLFFEGEANISKEEIK</sequence>
<proteinExistence type="predicted"/>